<reference evidence="1" key="1">
    <citation type="submission" date="2021-02" db="EMBL/GenBank/DDBJ databases">
        <authorList>
            <person name="Nowell W R."/>
        </authorList>
    </citation>
    <scope>NUCLEOTIDE SEQUENCE</scope>
</reference>
<dbReference type="Proteomes" id="UP000663882">
    <property type="component" value="Unassembled WGS sequence"/>
</dbReference>
<evidence type="ECO:0000313" key="3">
    <source>
        <dbReference type="EMBL" id="CAF3613412.1"/>
    </source>
</evidence>
<evidence type="ECO:0000313" key="1">
    <source>
        <dbReference type="EMBL" id="CAF0886213.1"/>
    </source>
</evidence>
<dbReference type="AlphaFoldDB" id="A0A813YMR5"/>
<organism evidence="1 5">
    <name type="scientific">Rotaria sordida</name>
    <dbReference type="NCBI Taxonomy" id="392033"/>
    <lineage>
        <taxon>Eukaryota</taxon>
        <taxon>Metazoa</taxon>
        <taxon>Spiralia</taxon>
        <taxon>Gnathifera</taxon>
        <taxon>Rotifera</taxon>
        <taxon>Eurotatoria</taxon>
        <taxon>Bdelloidea</taxon>
        <taxon>Philodinida</taxon>
        <taxon>Philodinidae</taxon>
        <taxon>Rotaria</taxon>
    </lineage>
</organism>
<dbReference type="EMBL" id="CAJNOU010000144">
    <property type="protein sequence ID" value="CAF0886213.1"/>
    <property type="molecule type" value="Genomic_DNA"/>
</dbReference>
<evidence type="ECO:0000313" key="4">
    <source>
        <dbReference type="EMBL" id="CAF3666043.1"/>
    </source>
</evidence>
<comment type="caution">
    <text evidence="1">The sequence shown here is derived from an EMBL/GenBank/DDBJ whole genome shotgun (WGS) entry which is preliminary data.</text>
</comment>
<dbReference type="EMBL" id="CAJNOO010000302">
    <property type="protein sequence ID" value="CAF0896503.1"/>
    <property type="molecule type" value="Genomic_DNA"/>
</dbReference>
<name>A0A813YMR5_9BILA</name>
<dbReference type="Proteomes" id="UP000663874">
    <property type="component" value="Unassembled WGS sequence"/>
</dbReference>
<evidence type="ECO:0000313" key="5">
    <source>
        <dbReference type="Proteomes" id="UP000663889"/>
    </source>
</evidence>
<proteinExistence type="predicted"/>
<dbReference type="Proteomes" id="UP000663823">
    <property type="component" value="Unassembled WGS sequence"/>
</dbReference>
<gene>
    <name evidence="3" type="ORF">FNK824_LOCUS4029</name>
    <name evidence="4" type="ORF">OTI717_LOCUS10240</name>
    <name evidence="2" type="ORF">RFH988_LOCUS8765</name>
    <name evidence="1" type="ORF">SEV965_LOCUS4884</name>
</gene>
<evidence type="ECO:0000313" key="2">
    <source>
        <dbReference type="EMBL" id="CAF0896503.1"/>
    </source>
</evidence>
<protein>
    <submittedName>
        <fullName evidence="1">Uncharacterized protein</fullName>
    </submittedName>
</protein>
<dbReference type="EMBL" id="CAJOAX010000914">
    <property type="protein sequence ID" value="CAF3666043.1"/>
    <property type="molecule type" value="Genomic_DNA"/>
</dbReference>
<dbReference type="Proteomes" id="UP000663889">
    <property type="component" value="Unassembled WGS sequence"/>
</dbReference>
<sequence length="84" mass="9965">MASSDKTIQFSTKSNTLLDTFNAKYTIYLQSELNIPEYQWRIDEQIALLDTLKLCKITIDKFLERLKSIHEYELKKLSIRTNFT</sequence>
<accession>A0A813YMR5</accession>
<dbReference type="EMBL" id="CAJOBE010000284">
    <property type="protein sequence ID" value="CAF3613412.1"/>
    <property type="molecule type" value="Genomic_DNA"/>
</dbReference>